<organism evidence="2 3">
    <name type="scientific">Halococcus thailandensis JCM 13552</name>
    <dbReference type="NCBI Taxonomy" id="1227457"/>
    <lineage>
        <taxon>Archaea</taxon>
        <taxon>Methanobacteriati</taxon>
        <taxon>Methanobacteriota</taxon>
        <taxon>Stenosarchaea group</taxon>
        <taxon>Halobacteria</taxon>
        <taxon>Halobacteriales</taxon>
        <taxon>Halococcaceae</taxon>
        <taxon>Halococcus</taxon>
    </lineage>
</organism>
<protein>
    <submittedName>
        <fullName evidence="2">Uncharacterized protein</fullName>
    </submittedName>
</protein>
<comment type="caution">
    <text evidence="2">The sequence shown here is derived from an EMBL/GenBank/DDBJ whole genome shotgun (WGS) entry which is preliminary data.</text>
</comment>
<keyword evidence="3" id="KW-1185">Reference proteome</keyword>
<sequence length="145" mass="16809">MEGKIPALSIHTGVVHRQHVLEGQNEPQQGPNEPIKDQDSNGELFPVHPTSRIDTAHPIDGVFDRREHPIQPLEPLKMARQAKIAVRLVAIDPCEVLADYIDEWDEYGEKHHILDERAWVCHRSEPRRIQHHVREVREHGEREDT</sequence>
<gene>
    <name evidence="2" type="ORF">C451_03709</name>
</gene>
<feature type="region of interest" description="Disordered" evidence="1">
    <location>
        <begin position="22"/>
        <end position="68"/>
    </location>
</feature>
<evidence type="ECO:0000313" key="3">
    <source>
        <dbReference type="Proteomes" id="UP000011680"/>
    </source>
</evidence>
<evidence type="ECO:0000313" key="2">
    <source>
        <dbReference type="EMBL" id="EMA56164.1"/>
    </source>
</evidence>
<reference evidence="2 3" key="1">
    <citation type="journal article" date="2014" name="PLoS Genet.">
        <title>Phylogenetically driven sequencing of extremely halophilic archaea reveals strategies for static and dynamic osmo-response.</title>
        <authorList>
            <person name="Becker E.A."/>
            <person name="Seitzer P.M."/>
            <person name="Tritt A."/>
            <person name="Larsen D."/>
            <person name="Krusor M."/>
            <person name="Yao A.I."/>
            <person name="Wu D."/>
            <person name="Madern D."/>
            <person name="Eisen J.A."/>
            <person name="Darling A.E."/>
            <person name="Facciotti M.T."/>
        </authorList>
    </citation>
    <scope>NUCLEOTIDE SEQUENCE [LARGE SCALE GENOMIC DNA]</scope>
    <source>
        <strain evidence="2 3">JCM 13552</strain>
    </source>
</reference>
<dbReference type="Proteomes" id="UP000011680">
    <property type="component" value="Unassembled WGS sequence"/>
</dbReference>
<proteinExistence type="predicted"/>
<dbReference type="AlphaFoldDB" id="M0NGD5"/>
<evidence type="ECO:0000256" key="1">
    <source>
        <dbReference type="SAM" id="MobiDB-lite"/>
    </source>
</evidence>
<dbReference type="EMBL" id="AOMF01000089">
    <property type="protein sequence ID" value="EMA56164.1"/>
    <property type="molecule type" value="Genomic_DNA"/>
</dbReference>
<feature type="compositionally biased region" description="Basic and acidic residues" evidence="1">
    <location>
        <begin position="54"/>
        <end position="68"/>
    </location>
</feature>
<name>M0NGD5_9EURY</name>
<accession>M0NGD5</accession>